<proteinExistence type="predicted"/>
<organism evidence="1">
    <name type="scientific">Rhizophora mucronata</name>
    <name type="common">Asiatic mangrove</name>
    <dbReference type="NCBI Taxonomy" id="61149"/>
    <lineage>
        <taxon>Eukaryota</taxon>
        <taxon>Viridiplantae</taxon>
        <taxon>Streptophyta</taxon>
        <taxon>Embryophyta</taxon>
        <taxon>Tracheophyta</taxon>
        <taxon>Spermatophyta</taxon>
        <taxon>Magnoliopsida</taxon>
        <taxon>eudicotyledons</taxon>
        <taxon>Gunneridae</taxon>
        <taxon>Pentapetalae</taxon>
        <taxon>rosids</taxon>
        <taxon>fabids</taxon>
        <taxon>Malpighiales</taxon>
        <taxon>Rhizophoraceae</taxon>
        <taxon>Rhizophora</taxon>
    </lineage>
</organism>
<protein>
    <submittedName>
        <fullName evidence="1">Uncharacterized protein</fullName>
    </submittedName>
</protein>
<name>A0A2P2NDW2_RHIMU</name>
<reference evidence="1" key="1">
    <citation type="submission" date="2018-02" db="EMBL/GenBank/DDBJ databases">
        <title>Rhizophora mucronata_Transcriptome.</title>
        <authorList>
            <person name="Meera S.P."/>
            <person name="Sreeshan A."/>
            <person name="Augustine A."/>
        </authorList>
    </citation>
    <scope>NUCLEOTIDE SEQUENCE</scope>
    <source>
        <tissue evidence="1">Leaf</tissue>
    </source>
</reference>
<sequence>MQMSQFSLTKTTQKKGPTK</sequence>
<evidence type="ECO:0000313" key="1">
    <source>
        <dbReference type="EMBL" id="MBX40629.1"/>
    </source>
</evidence>
<dbReference type="AlphaFoldDB" id="A0A2P2NDW2"/>
<dbReference type="EMBL" id="GGEC01060145">
    <property type="protein sequence ID" value="MBX40629.1"/>
    <property type="molecule type" value="Transcribed_RNA"/>
</dbReference>
<accession>A0A2P2NDW2</accession>